<evidence type="ECO:0000256" key="1">
    <source>
        <dbReference type="SAM" id="MobiDB-lite"/>
    </source>
</evidence>
<feature type="compositionally biased region" description="Basic and acidic residues" evidence="1">
    <location>
        <begin position="38"/>
        <end position="54"/>
    </location>
</feature>
<sequence>MKGLKPGTILSAGGFYFVVDSTDKKGGSYIKQTGARSVKEYKEMQQREKKSEVKSKKKKGEYDE</sequence>
<feature type="compositionally biased region" description="Basic residues" evidence="1">
    <location>
        <begin position="55"/>
        <end position="64"/>
    </location>
</feature>
<proteinExistence type="predicted"/>
<dbReference type="AlphaFoldDB" id="A0A0F9G3B6"/>
<evidence type="ECO:0000313" key="2">
    <source>
        <dbReference type="EMBL" id="KKL93214.1"/>
    </source>
</evidence>
<accession>A0A0F9G3B6</accession>
<gene>
    <name evidence="2" type="ORF">LCGC14_1876920</name>
</gene>
<organism evidence="2">
    <name type="scientific">marine sediment metagenome</name>
    <dbReference type="NCBI Taxonomy" id="412755"/>
    <lineage>
        <taxon>unclassified sequences</taxon>
        <taxon>metagenomes</taxon>
        <taxon>ecological metagenomes</taxon>
    </lineage>
</organism>
<protein>
    <submittedName>
        <fullName evidence="2">Uncharacterized protein</fullName>
    </submittedName>
</protein>
<comment type="caution">
    <text evidence="2">The sequence shown here is derived from an EMBL/GenBank/DDBJ whole genome shotgun (WGS) entry which is preliminary data.</text>
</comment>
<feature type="region of interest" description="Disordered" evidence="1">
    <location>
        <begin position="38"/>
        <end position="64"/>
    </location>
</feature>
<reference evidence="2" key="1">
    <citation type="journal article" date="2015" name="Nature">
        <title>Complex archaea that bridge the gap between prokaryotes and eukaryotes.</title>
        <authorList>
            <person name="Spang A."/>
            <person name="Saw J.H."/>
            <person name="Jorgensen S.L."/>
            <person name="Zaremba-Niedzwiedzka K."/>
            <person name="Martijn J."/>
            <person name="Lind A.E."/>
            <person name="van Eijk R."/>
            <person name="Schleper C."/>
            <person name="Guy L."/>
            <person name="Ettema T.J."/>
        </authorList>
    </citation>
    <scope>NUCLEOTIDE SEQUENCE</scope>
</reference>
<name>A0A0F9G3B6_9ZZZZ</name>
<dbReference type="EMBL" id="LAZR01019252">
    <property type="protein sequence ID" value="KKL93214.1"/>
    <property type="molecule type" value="Genomic_DNA"/>
</dbReference>